<feature type="region of interest" description="Disordered" evidence="1">
    <location>
        <begin position="63"/>
        <end position="129"/>
    </location>
</feature>
<name>A0A2X0M8Y8_9BASI</name>
<protein>
    <submittedName>
        <fullName evidence="2">BZ3500_MvSof-1268-A1-R1_Chr5-2g07776 protein</fullName>
    </submittedName>
</protein>
<dbReference type="AlphaFoldDB" id="A0A2X0M8Y8"/>
<proteinExistence type="predicted"/>
<dbReference type="Proteomes" id="UP000249723">
    <property type="component" value="Unassembled WGS sequence"/>
</dbReference>
<evidence type="ECO:0000256" key="1">
    <source>
        <dbReference type="SAM" id="MobiDB-lite"/>
    </source>
</evidence>
<evidence type="ECO:0000313" key="2">
    <source>
        <dbReference type="EMBL" id="SCZ92310.1"/>
    </source>
</evidence>
<reference evidence="3" key="1">
    <citation type="submission" date="2016-10" db="EMBL/GenBank/DDBJ databases">
        <authorList>
            <person name="Jeantristanb JTB J.-T."/>
            <person name="Ricardo R."/>
        </authorList>
    </citation>
    <scope>NUCLEOTIDE SEQUENCE [LARGE SCALE GENOMIC DNA]</scope>
</reference>
<feature type="compositionally biased region" description="Acidic residues" evidence="1">
    <location>
        <begin position="113"/>
        <end position="129"/>
    </location>
</feature>
<evidence type="ECO:0000313" key="3">
    <source>
        <dbReference type="Proteomes" id="UP000249723"/>
    </source>
</evidence>
<keyword evidence="3" id="KW-1185">Reference proteome</keyword>
<organism evidence="2 3">
    <name type="scientific">Microbotryum saponariae</name>
    <dbReference type="NCBI Taxonomy" id="289078"/>
    <lineage>
        <taxon>Eukaryota</taxon>
        <taxon>Fungi</taxon>
        <taxon>Dikarya</taxon>
        <taxon>Basidiomycota</taxon>
        <taxon>Pucciniomycotina</taxon>
        <taxon>Microbotryomycetes</taxon>
        <taxon>Microbotryales</taxon>
        <taxon>Microbotryaceae</taxon>
        <taxon>Microbotryum</taxon>
    </lineage>
</organism>
<accession>A0A2X0M8Y8</accession>
<sequence length="129" mass="14122">MLPNSLSLLGKLTHGATLYTDLVWPRLPTASPSSPAIALRFSSKGMPYPPKFRGLHQRLNATGRSVKKAKHHQLPAHNRSGTRGPMETSGSTTRRGLHRWPQDGEMGSSSDESYGDDFAGQEDEYFSGV</sequence>
<gene>
    <name evidence="2" type="ORF">BZ3500_MVSOF-1268-A1-R1_CHR5-2G07776</name>
</gene>
<feature type="compositionally biased region" description="Basic residues" evidence="1">
    <location>
        <begin position="65"/>
        <end position="74"/>
    </location>
</feature>
<dbReference type="EMBL" id="FMWP01000018">
    <property type="protein sequence ID" value="SCZ92310.1"/>
    <property type="molecule type" value="Genomic_DNA"/>
</dbReference>